<keyword evidence="6 8" id="KW-0472">Membrane</keyword>
<dbReference type="Pfam" id="PF07885">
    <property type="entry name" value="Ion_trans_2"/>
    <property type="match status" value="1"/>
</dbReference>
<evidence type="ECO:0000256" key="8">
    <source>
        <dbReference type="SAM" id="Phobius"/>
    </source>
</evidence>
<keyword evidence="2" id="KW-0813">Transport</keyword>
<evidence type="ECO:0000256" key="4">
    <source>
        <dbReference type="ARBA" id="ARBA00022989"/>
    </source>
</evidence>
<comment type="caution">
    <text evidence="10">The sequence shown here is derived from an EMBL/GenBank/DDBJ whole genome shotgun (WGS) entry which is preliminary data.</text>
</comment>
<dbReference type="InterPro" id="IPR013099">
    <property type="entry name" value="K_chnl_dom"/>
</dbReference>
<organism evidence="10 11">
    <name type="scientific">Kurthia sibirica</name>
    <dbReference type="NCBI Taxonomy" id="202750"/>
    <lineage>
        <taxon>Bacteria</taxon>
        <taxon>Bacillati</taxon>
        <taxon>Bacillota</taxon>
        <taxon>Bacilli</taxon>
        <taxon>Bacillales</taxon>
        <taxon>Caryophanaceae</taxon>
        <taxon>Kurthia</taxon>
    </lineage>
</organism>
<accession>A0A2U3AMV7</accession>
<evidence type="ECO:0000256" key="1">
    <source>
        <dbReference type="ARBA" id="ARBA00004141"/>
    </source>
</evidence>
<feature type="transmembrane region" description="Helical" evidence="8">
    <location>
        <begin position="167"/>
        <end position="186"/>
    </location>
</feature>
<dbReference type="EMBL" id="QFVR01000006">
    <property type="protein sequence ID" value="PWI25874.1"/>
    <property type="molecule type" value="Genomic_DNA"/>
</dbReference>
<sequence>MQIKQIYYGGMFILLCISVVLTVTKHPIASYFDWSILIIFTIDTFYHLFKSENKWQYIKQNPLDFISIIPINSGFRFFRFLPLLMQFLRVTTVGKKYILPYLSKLTGTGLGRFLAYFVVVFFVLPLPMYWIEPGIKNYPDLLWWSLQTVTTVGYGDITIVSNISRCIAAILMFLGIGMISTLTSSVTKMMTDSKSIIQDAKELATGKNPIAETAKNTASITIELADLERIEQLIQKEKERLKNNE</sequence>
<evidence type="ECO:0000256" key="6">
    <source>
        <dbReference type="ARBA" id="ARBA00023136"/>
    </source>
</evidence>
<evidence type="ECO:0000256" key="2">
    <source>
        <dbReference type="ARBA" id="ARBA00022448"/>
    </source>
</evidence>
<evidence type="ECO:0000256" key="5">
    <source>
        <dbReference type="ARBA" id="ARBA00023065"/>
    </source>
</evidence>
<dbReference type="Proteomes" id="UP000245938">
    <property type="component" value="Unassembled WGS sequence"/>
</dbReference>
<dbReference type="RefSeq" id="WP_109305630.1">
    <property type="nucleotide sequence ID" value="NZ_BJUF01000025.1"/>
</dbReference>
<dbReference type="GO" id="GO:0008076">
    <property type="term" value="C:voltage-gated potassium channel complex"/>
    <property type="evidence" value="ECO:0007669"/>
    <property type="project" value="InterPro"/>
</dbReference>
<keyword evidence="5" id="KW-0406">Ion transport</keyword>
<protein>
    <recommendedName>
        <fullName evidence="9">Potassium channel domain-containing protein</fullName>
    </recommendedName>
</protein>
<dbReference type="GO" id="GO:0005249">
    <property type="term" value="F:voltage-gated potassium channel activity"/>
    <property type="evidence" value="ECO:0007669"/>
    <property type="project" value="InterPro"/>
</dbReference>
<dbReference type="Gene3D" id="1.10.287.70">
    <property type="match status" value="1"/>
</dbReference>
<dbReference type="GO" id="GO:0001508">
    <property type="term" value="P:action potential"/>
    <property type="evidence" value="ECO:0007669"/>
    <property type="project" value="TreeGrafter"/>
</dbReference>
<evidence type="ECO:0000313" key="10">
    <source>
        <dbReference type="EMBL" id="PWI25874.1"/>
    </source>
</evidence>
<evidence type="ECO:0000256" key="7">
    <source>
        <dbReference type="ARBA" id="ARBA00023303"/>
    </source>
</evidence>
<dbReference type="Gene3D" id="1.20.120.350">
    <property type="entry name" value="Voltage-gated potassium channels. Chain C"/>
    <property type="match status" value="1"/>
</dbReference>
<feature type="domain" description="Potassium channel" evidence="9">
    <location>
        <begin position="119"/>
        <end position="191"/>
    </location>
</feature>
<dbReference type="InterPro" id="IPR027359">
    <property type="entry name" value="Volt_channel_dom_sf"/>
</dbReference>
<dbReference type="PANTHER" id="PTHR11537:SF254">
    <property type="entry name" value="POTASSIUM VOLTAGE-GATED CHANNEL PROTEIN SHAB"/>
    <property type="match status" value="1"/>
</dbReference>
<feature type="transmembrane region" description="Helical" evidence="8">
    <location>
        <begin position="6"/>
        <end position="24"/>
    </location>
</feature>
<dbReference type="SUPFAM" id="SSF81324">
    <property type="entry name" value="Voltage-gated potassium channels"/>
    <property type="match status" value="1"/>
</dbReference>
<keyword evidence="11" id="KW-1185">Reference proteome</keyword>
<evidence type="ECO:0000259" key="9">
    <source>
        <dbReference type="Pfam" id="PF07885"/>
    </source>
</evidence>
<feature type="transmembrane region" description="Helical" evidence="8">
    <location>
        <begin position="31"/>
        <end position="49"/>
    </location>
</feature>
<gene>
    <name evidence="10" type="ORF">DEX24_06640</name>
</gene>
<dbReference type="InterPro" id="IPR028325">
    <property type="entry name" value="VG_K_chnl"/>
</dbReference>
<keyword evidence="7" id="KW-0407">Ion channel</keyword>
<evidence type="ECO:0000256" key="3">
    <source>
        <dbReference type="ARBA" id="ARBA00022692"/>
    </source>
</evidence>
<keyword evidence="3 8" id="KW-0812">Transmembrane</keyword>
<reference evidence="10 11" key="1">
    <citation type="submission" date="2018-05" db="EMBL/GenBank/DDBJ databases">
        <title>Kurthia sibirica genome sequence.</title>
        <authorList>
            <person name="Maclea K.S."/>
            <person name="Goen A.E."/>
        </authorList>
    </citation>
    <scope>NUCLEOTIDE SEQUENCE [LARGE SCALE GENOMIC DNA]</scope>
    <source>
        <strain evidence="10 11">ATCC 49154</strain>
    </source>
</reference>
<evidence type="ECO:0000313" key="11">
    <source>
        <dbReference type="Proteomes" id="UP000245938"/>
    </source>
</evidence>
<feature type="transmembrane region" description="Helical" evidence="8">
    <location>
        <begin position="109"/>
        <end position="131"/>
    </location>
</feature>
<dbReference type="PANTHER" id="PTHR11537">
    <property type="entry name" value="VOLTAGE-GATED POTASSIUM CHANNEL"/>
    <property type="match status" value="1"/>
</dbReference>
<proteinExistence type="predicted"/>
<name>A0A2U3AMV7_9BACL</name>
<dbReference type="AlphaFoldDB" id="A0A2U3AMV7"/>
<comment type="subcellular location">
    <subcellularLocation>
        <location evidence="1">Membrane</location>
        <topology evidence="1">Multi-pass membrane protein</topology>
    </subcellularLocation>
</comment>
<keyword evidence="4 8" id="KW-1133">Transmembrane helix</keyword>
<dbReference type="OrthoDB" id="9785285at2"/>